<comment type="caution">
    <text evidence="8">The sequence shown here is derived from an EMBL/GenBank/DDBJ whole genome shotgun (WGS) entry which is preliminary data.</text>
</comment>
<dbReference type="Proteomes" id="UP000179324">
    <property type="component" value="Unassembled WGS sequence"/>
</dbReference>
<comment type="caution">
    <text evidence="5">Lacks conserved residue(s) required for the propagation of feature annotation.</text>
</comment>
<dbReference type="UniPathway" id="UPA00588">
    <property type="reaction ID" value="UER00649"/>
</dbReference>
<keyword evidence="5 7" id="KW-0067">ATP-binding</keyword>
<feature type="binding site" evidence="5">
    <location>
        <position position="37"/>
    </location>
    <ligand>
        <name>AMP</name>
        <dbReference type="ChEBI" id="CHEBI:456215"/>
    </ligand>
</feature>
<keyword evidence="3 5" id="KW-0547">Nucleotide-binding</keyword>
<feature type="binding site" evidence="5">
    <location>
        <position position="128"/>
    </location>
    <ligand>
        <name>ATP</name>
        <dbReference type="ChEBI" id="CHEBI:30616"/>
    </ligand>
</feature>
<dbReference type="CDD" id="cd01428">
    <property type="entry name" value="ADK"/>
    <property type="match status" value="1"/>
</dbReference>
<dbReference type="SUPFAM" id="SSF52540">
    <property type="entry name" value="P-loop containing nucleoside triphosphate hydrolases"/>
    <property type="match status" value="1"/>
</dbReference>
<keyword evidence="1 5" id="KW-0808">Transferase</keyword>
<name>A0A1F6BQ15_9BACT</name>
<evidence type="ECO:0000256" key="7">
    <source>
        <dbReference type="RuleBase" id="RU003331"/>
    </source>
</evidence>
<feature type="binding site" evidence="5">
    <location>
        <position position="167"/>
    </location>
    <ligand>
        <name>AMP</name>
        <dbReference type="ChEBI" id="CHEBI:456215"/>
    </ligand>
</feature>
<dbReference type="Gene3D" id="3.40.50.300">
    <property type="entry name" value="P-loop containing nucleotide triphosphate hydrolases"/>
    <property type="match status" value="1"/>
</dbReference>
<accession>A0A1F6BQ15</accession>
<feature type="region of interest" description="NMP" evidence="5">
    <location>
        <begin position="31"/>
        <end position="60"/>
    </location>
</feature>
<reference evidence="8 9" key="1">
    <citation type="journal article" date="2016" name="Nat. Commun.">
        <title>Thousands of microbial genomes shed light on interconnected biogeochemical processes in an aquifer system.</title>
        <authorList>
            <person name="Anantharaman K."/>
            <person name="Brown C.T."/>
            <person name="Hug L.A."/>
            <person name="Sharon I."/>
            <person name="Castelle C.J."/>
            <person name="Probst A.J."/>
            <person name="Thomas B.C."/>
            <person name="Singh A."/>
            <person name="Wilkins M.J."/>
            <person name="Karaoz U."/>
            <person name="Brodie E.L."/>
            <person name="Williams K.H."/>
            <person name="Hubbard S.S."/>
            <person name="Banfield J.F."/>
        </authorList>
    </citation>
    <scope>NUCLEOTIDE SEQUENCE [LARGE SCALE GENOMIC DNA]</scope>
</reference>
<dbReference type="PANTHER" id="PTHR23359">
    <property type="entry name" value="NUCLEOTIDE KINASE"/>
    <property type="match status" value="1"/>
</dbReference>
<dbReference type="AlphaFoldDB" id="A0A1F6BQ15"/>
<sequence length="210" mass="23732">MKNLVVLGPQGSGKGTQAELLAEKLNFVVIEAGGSLREIAKTDTELGRRVKARIDKGFMVEPEEIAEVIRAKLVALPSDQGVILESYPRSLEQYETMKKFWPELGRGDFKVIYVDIPEEESIKRLSSRRVCEKCGRNYIAGTVQKCSMCGGELVQRQDDYPEAVKERLAWSNSELMPLVEELEKEGKVIRIDGRPSIEEVHREIIEKLNI</sequence>
<dbReference type="InterPro" id="IPR027417">
    <property type="entry name" value="P-loop_NTPase"/>
</dbReference>
<evidence type="ECO:0000256" key="3">
    <source>
        <dbReference type="ARBA" id="ARBA00022741"/>
    </source>
</evidence>
<proteinExistence type="inferred from homology"/>
<dbReference type="GO" id="GO:0005524">
    <property type="term" value="F:ATP binding"/>
    <property type="evidence" value="ECO:0007669"/>
    <property type="project" value="UniProtKB-UniRule"/>
</dbReference>
<dbReference type="EMBL" id="MFKI01000020">
    <property type="protein sequence ID" value="OGG39015.1"/>
    <property type="molecule type" value="Genomic_DNA"/>
</dbReference>
<protein>
    <recommendedName>
        <fullName evidence="5 7">Adenylate kinase</fullName>
        <shortName evidence="5">AK</shortName>
        <ecNumber evidence="5 7">2.7.4.3</ecNumber>
    </recommendedName>
    <alternativeName>
        <fullName evidence="5">ATP-AMP transphosphorylase</fullName>
    </alternativeName>
    <alternativeName>
        <fullName evidence="5">ATP:AMP phosphotransferase</fullName>
    </alternativeName>
    <alternativeName>
        <fullName evidence="5">Adenylate monophosphate kinase</fullName>
    </alternativeName>
</protein>
<comment type="subunit">
    <text evidence="5 7">Monomer.</text>
</comment>
<dbReference type="GO" id="GO:0044209">
    <property type="term" value="P:AMP salvage"/>
    <property type="evidence" value="ECO:0007669"/>
    <property type="project" value="UniProtKB-UniRule"/>
</dbReference>
<organism evidence="8 9">
    <name type="scientific">Candidatus Jorgensenbacteria bacterium GWC1_48_12</name>
    <dbReference type="NCBI Taxonomy" id="1798469"/>
    <lineage>
        <taxon>Bacteria</taxon>
        <taxon>Candidatus Joergenseniibacteriota</taxon>
    </lineage>
</organism>
<keyword evidence="2 5" id="KW-0545">Nucleotide biosynthesis</keyword>
<comment type="domain">
    <text evidence="5">Consists of three domains, a large central CORE domain and two small peripheral domains, NMPbind and LID, which undergo movements during catalysis. The LID domain closes over the site of phosphoryl transfer upon ATP binding. Assembling and dissambling the active center during each catalytic cycle provides an effective means to prevent ATP hydrolysis.</text>
</comment>
<dbReference type="GO" id="GO:0005737">
    <property type="term" value="C:cytoplasm"/>
    <property type="evidence" value="ECO:0007669"/>
    <property type="project" value="UniProtKB-SubCell"/>
</dbReference>
<comment type="pathway">
    <text evidence="5">Purine metabolism; AMP biosynthesis via salvage pathway; AMP from ADP: step 1/1.</text>
</comment>
<dbReference type="Pfam" id="PF00406">
    <property type="entry name" value="ADK"/>
    <property type="match status" value="1"/>
</dbReference>
<evidence type="ECO:0000256" key="4">
    <source>
        <dbReference type="ARBA" id="ARBA00022777"/>
    </source>
</evidence>
<evidence type="ECO:0000256" key="6">
    <source>
        <dbReference type="RuleBase" id="RU003330"/>
    </source>
</evidence>
<dbReference type="InterPro" id="IPR000850">
    <property type="entry name" value="Adenylat/UMP-CMP_kin"/>
</dbReference>
<dbReference type="HAMAP" id="MF_00235">
    <property type="entry name" value="Adenylate_kinase_Adk"/>
    <property type="match status" value="1"/>
</dbReference>
<evidence type="ECO:0000256" key="1">
    <source>
        <dbReference type="ARBA" id="ARBA00022679"/>
    </source>
</evidence>
<evidence type="ECO:0000256" key="5">
    <source>
        <dbReference type="HAMAP-Rule" id="MF_00235"/>
    </source>
</evidence>
<keyword evidence="5" id="KW-0963">Cytoplasm</keyword>
<dbReference type="PRINTS" id="PR00094">
    <property type="entry name" value="ADENYLTKNASE"/>
</dbReference>
<dbReference type="GO" id="GO:0004017">
    <property type="term" value="F:AMP kinase activity"/>
    <property type="evidence" value="ECO:0007669"/>
    <property type="project" value="UniProtKB-UniRule"/>
</dbReference>
<dbReference type="EC" id="2.7.4.3" evidence="5 7"/>
<comment type="function">
    <text evidence="5">Catalyzes the reversible transfer of the terminal phosphate group between ATP and AMP. Plays an important role in cellular energy homeostasis and in adenine nucleotide metabolism.</text>
</comment>
<feature type="binding site" evidence="5">
    <location>
        <position position="195"/>
    </location>
    <ligand>
        <name>ATP</name>
        <dbReference type="ChEBI" id="CHEBI:30616"/>
    </ligand>
</feature>
<keyword evidence="4 5" id="KW-0418">Kinase</keyword>
<comment type="catalytic activity">
    <reaction evidence="5 7">
        <text>AMP + ATP = 2 ADP</text>
        <dbReference type="Rhea" id="RHEA:12973"/>
        <dbReference type="ChEBI" id="CHEBI:30616"/>
        <dbReference type="ChEBI" id="CHEBI:456215"/>
        <dbReference type="ChEBI" id="CHEBI:456216"/>
        <dbReference type="EC" id="2.7.4.3"/>
    </reaction>
</comment>
<feature type="binding site" evidence="5">
    <location>
        <position position="93"/>
    </location>
    <ligand>
        <name>AMP</name>
        <dbReference type="ChEBI" id="CHEBI:456215"/>
    </ligand>
</feature>
<evidence type="ECO:0000313" key="9">
    <source>
        <dbReference type="Proteomes" id="UP000179324"/>
    </source>
</evidence>
<feature type="binding site" evidence="5">
    <location>
        <position position="156"/>
    </location>
    <ligand>
        <name>AMP</name>
        <dbReference type="ChEBI" id="CHEBI:456215"/>
    </ligand>
</feature>
<gene>
    <name evidence="5" type="primary">adk</name>
    <name evidence="8" type="ORF">A2127_01570</name>
</gene>
<evidence type="ECO:0000313" key="8">
    <source>
        <dbReference type="EMBL" id="OGG39015.1"/>
    </source>
</evidence>
<evidence type="ECO:0000256" key="2">
    <source>
        <dbReference type="ARBA" id="ARBA00022727"/>
    </source>
</evidence>
<comment type="similarity">
    <text evidence="5 6">Belongs to the adenylate kinase family.</text>
</comment>
<feature type="binding site" evidence="5">
    <location>
        <begin position="11"/>
        <end position="16"/>
    </location>
    <ligand>
        <name>ATP</name>
        <dbReference type="ChEBI" id="CHEBI:30616"/>
    </ligand>
</feature>
<comment type="subcellular location">
    <subcellularLocation>
        <location evidence="5 7">Cytoplasm</location>
    </subcellularLocation>
</comment>